<dbReference type="HOGENOM" id="CLU_181453_0_0_9"/>
<organism evidence="1 2">
    <name type="scientific">Lactobacillus melliventris</name>
    <dbReference type="NCBI Taxonomy" id="1218507"/>
    <lineage>
        <taxon>Bacteria</taxon>
        <taxon>Bacillati</taxon>
        <taxon>Bacillota</taxon>
        <taxon>Bacilli</taxon>
        <taxon>Lactobacillales</taxon>
        <taxon>Lactobacillaceae</taxon>
        <taxon>Lactobacillus</taxon>
    </lineage>
</organism>
<dbReference type="RefSeq" id="WP_046325294.1">
    <property type="nucleotide sequence ID" value="NZ_JBHTMT010000005.1"/>
</dbReference>
<name>A0A0F4LFB2_9LACO</name>
<dbReference type="STRING" id="1218507.JF74_13410"/>
<protein>
    <submittedName>
        <fullName evidence="1">Uncharacterized protein</fullName>
    </submittedName>
</protein>
<gene>
    <name evidence="1" type="ORF">JF74_13410</name>
</gene>
<dbReference type="Gene3D" id="3.40.630.30">
    <property type="match status" value="1"/>
</dbReference>
<proteinExistence type="predicted"/>
<evidence type="ECO:0000313" key="2">
    <source>
        <dbReference type="Proteomes" id="UP000033531"/>
    </source>
</evidence>
<comment type="caution">
    <text evidence="1">The sequence shown here is derived from an EMBL/GenBank/DDBJ whole genome shotgun (WGS) entry which is preliminary data.</text>
</comment>
<sequence>MFNLDNPHQFFCEDDDNGETICSWTMDKIKRKDATVWIMNHFFINPKIDSNKILHKQMATVMFIAQESHLPVWPLDPLVIKYFEKHSEFHSIWYHKPNPANKNI</sequence>
<reference evidence="1 2" key="1">
    <citation type="submission" date="2015-01" db="EMBL/GenBank/DDBJ databases">
        <title>Comparative genomics of the lactic acid bacteria isolated from the honey bee gut.</title>
        <authorList>
            <person name="Ellegaard K.M."/>
            <person name="Tamarit D."/>
            <person name="Javelind E."/>
            <person name="Olofsson T."/>
            <person name="Andersson S.G."/>
            <person name="Vasquez A."/>
        </authorList>
    </citation>
    <scope>NUCLEOTIDE SEQUENCE [LARGE SCALE GENOMIC DNA]</scope>
    <source>
        <strain evidence="1 2">Hma8</strain>
    </source>
</reference>
<accession>A0A0F4LFB2</accession>
<dbReference type="EMBL" id="JXLI01000011">
    <property type="protein sequence ID" value="KJY56261.1"/>
    <property type="molecule type" value="Genomic_DNA"/>
</dbReference>
<dbReference type="AlphaFoldDB" id="A0A0F4LFB2"/>
<dbReference type="OrthoDB" id="2299199at2"/>
<dbReference type="PATRIC" id="fig|1218507.3.peg.1523"/>
<evidence type="ECO:0000313" key="1">
    <source>
        <dbReference type="EMBL" id="KJY56261.1"/>
    </source>
</evidence>
<dbReference type="Proteomes" id="UP000033531">
    <property type="component" value="Unassembled WGS sequence"/>
</dbReference>